<evidence type="ECO:0000259" key="1">
    <source>
        <dbReference type="Pfam" id="PF00651"/>
    </source>
</evidence>
<accession>A0AA39Q3I0</accession>
<evidence type="ECO:0000313" key="3">
    <source>
        <dbReference type="Proteomes" id="UP001175228"/>
    </source>
</evidence>
<dbReference type="EMBL" id="JAUEPU010000019">
    <property type="protein sequence ID" value="KAK0494930.1"/>
    <property type="molecule type" value="Genomic_DNA"/>
</dbReference>
<dbReference type="Proteomes" id="UP001175228">
    <property type="component" value="Unassembled WGS sequence"/>
</dbReference>
<comment type="caution">
    <text evidence="2">The sequence shown here is derived from an EMBL/GenBank/DDBJ whole genome shotgun (WGS) entry which is preliminary data.</text>
</comment>
<feature type="domain" description="BTB" evidence="1">
    <location>
        <begin position="26"/>
        <end position="126"/>
    </location>
</feature>
<dbReference type="InterPro" id="IPR000210">
    <property type="entry name" value="BTB/POZ_dom"/>
</dbReference>
<evidence type="ECO:0000313" key="2">
    <source>
        <dbReference type="EMBL" id="KAK0494930.1"/>
    </source>
</evidence>
<dbReference type="SUPFAM" id="SSF54695">
    <property type="entry name" value="POZ domain"/>
    <property type="match status" value="1"/>
</dbReference>
<dbReference type="Pfam" id="PF00651">
    <property type="entry name" value="BTB"/>
    <property type="match status" value="1"/>
</dbReference>
<sequence length="234" mass="26637">MMTDNATTSSDSQTNIRNVRFYWEPVIFLVEKQLFRVARHLFVNTSEVFSTMFSLPQENVGVVDGSDDEHPLVLQGVESADFENILEALVAQQRTATLDQRGWLSVLKLATMWGMQDVRRLAIKELTKLRMTDVDRVVYGKDYAVVDWVISGYWDLANRKTTISTEEISRLTLPTCRKVWQAQASISSSQPGRETTSRVMENIFSSEVNEIYQSSQAFGDGVRSLRPSFISHVK</sequence>
<dbReference type="AlphaFoldDB" id="A0AA39Q3I0"/>
<organism evidence="2 3">
    <name type="scientific">Armillaria luteobubalina</name>
    <dbReference type="NCBI Taxonomy" id="153913"/>
    <lineage>
        <taxon>Eukaryota</taxon>
        <taxon>Fungi</taxon>
        <taxon>Dikarya</taxon>
        <taxon>Basidiomycota</taxon>
        <taxon>Agaricomycotina</taxon>
        <taxon>Agaricomycetes</taxon>
        <taxon>Agaricomycetidae</taxon>
        <taxon>Agaricales</taxon>
        <taxon>Marasmiineae</taxon>
        <taxon>Physalacriaceae</taxon>
        <taxon>Armillaria</taxon>
    </lineage>
</organism>
<dbReference type="Gene3D" id="3.30.710.10">
    <property type="entry name" value="Potassium Channel Kv1.1, Chain A"/>
    <property type="match status" value="1"/>
</dbReference>
<keyword evidence="3" id="KW-1185">Reference proteome</keyword>
<gene>
    <name evidence="2" type="ORF">EDD18DRAFT_288587</name>
</gene>
<protein>
    <recommendedName>
        <fullName evidence="1">BTB domain-containing protein</fullName>
    </recommendedName>
</protein>
<dbReference type="InterPro" id="IPR011333">
    <property type="entry name" value="SKP1/BTB/POZ_sf"/>
</dbReference>
<name>A0AA39Q3I0_9AGAR</name>
<proteinExistence type="predicted"/>
<reference evidence="2" key="1">
    <citation type="submission" date="2023-06" db="EMBL/GenBank/DDBJ databases">
        <authorList>
            <consortium name="Lawrence Berkeley National Laboratory"/>
            <person name="Ahrendt S."/>
            <person name="Sahu N."/>
            <person name="Indic B."/>
            <person name="Wong-Bajracharya J."/>
            <person name="Merenyi Z."/>
            <person name="Ke H.-M."/>
            <person name="Monk M."/>
            <person name="Kocsube S."/>
            <person name="Drula E."/>
            <person name="Lipzen A."/>
            <person name="Balint B."/>
            <person name="Henrissat B."/>
            <person name="Andreopoulos B."/>
            <person name="Martin F.M."/>
            <person name="Harder C.B."/>
            <person name="Rigling D."/>
            <person name="Ford K.L."/>
            <person name="Foster G.D."/>
            <person name="Pangilinan J."/>
            <person name="Papanicolaou A."/>
            <person name="Barry K."/>
            <person name="LaButti K."/>
            <person name="Viragh M."/>
            <person name="Koriabine M."/>
            <person name="Yan M."/>
            <person name="Riley R."/>
            <person name="Champramary S."/>
            <person name="Plett K.L."/>
            <person name="Tsai I.J."/>
            <person name="Slot J."/>
            <person name="Sipos G."/>
            <person name="Plett J."/>
            <person name="Nagy L.G."/>
            <person name="Grigoriev I.V."/>
        </authorList>
    </citation>
    <scope>NUCLEOTIDE SEQUENCE</scope>
    <source>
        <strain evidence="2">HWK02</strain>
    </source>
</reference>